<evidence type="ECO:0000256" key="3">
    <source>
        <dbReference type="ARBA" id="ARBA00022741"/>
    </source>
</evidence>
<keyword evidence="5" id="KW-0067">ATP-binding</keyword>
<dbReference type="AlphaFoldDB" id="A0A940XUN3"/>
<gene>
    <name evidence="9" type="ORF">J8N05_03385</name>
</gene>
<feature type="domain" description="Protein kinase" evidence="8">
    <location>
        <begin position="56"/>
        <end position="338"/>
    </location>
</feature>
<feature type="transmembrane region" description="Helical" evidence="7">
    <location>
        <begin position="676"/>
        <end position="701"/>
    </location>
</feature>
<keyword evidence="2" id="KW-0808">Transferase</keyword>
<evidence type="ECO:0000256" key="1">
    <source>
        <dbReference type="ARBA" id="ARBA00022527"/>
    </source>
</evidence>
<keyword evidence="7" id="KW-0812">Transmembrane</keyword>
<evidence type="ECO:0000256" key="6">
    <source>
        <dbReference type="SAM" id="MobiDB-lite"/>
    </source>
</evidence>
<evidence type="ECO:0000313" key="9">
    <source>
        <dbReference type="EMBL" id="MBQ0847266.1"/>
    </source>
</evidence>
<comment type="caution">
    <text evidence="9">The sequence shown here is derived from an EMBL/GenBank/DDBJ whole genome shotgun (WGS) entry which is preliminary data.</text>
</comment>
<feature type="region of interest" description="Disordered" evidence="6">
    <location>
        <begin position="338"/>
        <end position="366"/>
    </location>
</feature>
<dbReference type="GO" id="GO:0004674">
    <property type="term" value="F:protein serine/threonine kinase activity"/>
    <property type="evidence" value="ECO:0007669"/>
    <property type="project" value="UniProtKB-KW"/>
</dbReference>
<evidence type="ECO:0000256" key="7">
    <source>
        <dbReference type="SAM" id="Phobius"/>
    </source>
</evidence>
<dbReference type="Proteomes" id="UP000677413">
    <property type="component" value="Unassembled WGS sequence"/>
</dbReference>
<keyword evidence="7" id="KW-0472">Membrane</keyword>
<sequence>MAFPVGPVDPVDPCDDDGGDFVPPTYFEPDPSVGGMAAPDPRGARIELPPSLTGRFRICERLPRQEERTVHRVAEEGRSAELRAAVFRVRGRDPGATEPERIVKWFHPDAAPDPEVTRRLSLPPHDGLPRRSLHPGLSYVLEEGTDRGAPFHVLPSHGNTDLATHLRGHGGPLPSDAVRALVVRLHGALTTLHEAGVVHRDVKPSNLVLTEYGRPGSVVLIDFGISLTGFPREAGGGWAGTPGYVSPQAQLQVQTVRPADDWWSLGIVVAEAALGRHPVRHRAVASVMDAVQDGDIDLTGVGDRRLRLLCEGLLTRRHEDRWGTKEVGEWLADLSPRVVREGPGRRSGTTGEEPAAPPPDAPRFEHAGRAFTHPSELGAEFAADWAAMVRRLAKGKERERLCEWIGHFRPTADDDRAEALDVLLEALKRKPKPETLVDLVHWLAPRQEPRYRDLPLGMGDLLLFARRAAAGDRECVSVLKDLRDDRLLTRLATWRGGAELAHVDDRWNRYGERWRVAVARLSEIPELSEDRGGLRAATAEDPPLFAQLLQLAVDPAAVTRPLRIELRDAVRALPAQVPWFLRLAEDTDDPVPLLLTLRLLPLAQEQARRIRLDLENARQLVAMDTHSLHNRLVRRQMELPVMLGRAAGGALLLFFPHAFVVGVADVYSRAPQTTVLVAWLLSVPSLAALLAIECWTAWYIGHLYHPRYSVMGQLTRRALPVTSRITVRGWRQWLRALLAATVAVGVVVGTFVLAVWIWPLATVLGLLVSAVLRTRAWHRYRAQARRNNPLAAPPADPLTGVPGARRPARANAAALSPSGSRAGSGPDSRSDSRSGGVA</sequence>
<organism evidence="9 10">
    <name type="scientific">Streptomyces liliiviolaceus</name>
    <dbReference type="NCBI Taxonomy" id="2823109"/>
    <lineage>
        <taxon>Bacteria</taxon>
        <taxon>Bacillati</taxon>
        <taxon>Actinomycetota</taxon>
        <taxon>Actinomycetes</taxon>
        <taxon>Kitasatosporales</taxon>
        <taxon>Streptomycetaceae</taxon>
        <taxon>Streptomyces</taxon>
    </lineage>
</organism>
<dbReference type="InterPro" id="IPR011009">
    <property type="entry name" value="Kinase-like_dom_sf"/>
</dbReference>
<feature type="transmembrane region" description="Helical" evidence="7">
    <location>
        <begin position="733"/>
        <end position="751"/>
    </location>
</feature>
<reference evidence="9 10" key="1">
    <citation type="submission" date="2021-04" db="EMBL/GenBank/DDBJ databases">
        <authorList>
            <person name="Tang X."/>
            <person name="Zhou X."/>
            <person name="Chen X."/>
            <person name="Cernava T."/>
            <person name="Zhang C."/>
        </authorList>
    </citation>
    <scope>NUCLEOTIDE SEQUENCE [LARGE SCALE GENOMIC DNA]</scope>
    <source>
        <strain evidence="9 10">BH-SS-21</strain>
    </source>
</reference>
<feature type="compositionally biased region" description="Low complexity" evidence="6">
    <location>
        <begin position="809"/>
        <end position="838"/>
    </location>
</feature>
<evidence type="ECO:0000256" key="5">
    <source>
        <dbReference type="ARBA" id="ARBA00022840"/>
    </source>
</evidence>
<evidence type="ECO:0000259" key="8">
    <source>
        <dbReference type="PROSITE" id="PS50011"/>
    </source>
</evidence>
<feature type="region of interest" description="Disordered" evidence="6">
    <location>
        <begin position="1"/>
        <end position="22"/>
    </location>
</feature>
<keyword evidence="7" id="KW-1133">Transmembrane helix</keyword>
<dbReference type="SUPFAM" id="SSF56112">
    <property type="entry name" value="Protein kinase-like (PK-like)"/>
    <property type="match status" value="1"/>
</dbReference>
<dbReference type="PROSITE" id="PS00108">
    <property type="entry name" value="PROTEIN_KINASE_ST"/>
    <property type="match status" value="1"/>
</dbReference>
<dbReference type="InterPro" id="IPR008271">
    <property type="entry name" value="Ser/Thr_kinase_AS"/>
</dbReference>
<evidence type="ECO:0000256" key="2">
    <source>
        <dbReference type="ARBA" id="ARBA00022679"/>
    </source>
</evidence>
<dbReference type="PROSITE" id="PS50011">
    <property type="entry name" value="PROTEIN_KINASE_DOM"/>
    <property type="match status" value="1"/>
</dbReference>
<keyword evidence="4 9" id="KW-0418">Kinase</keyword>
<dbReference type="RefSeq" id="WP_210880988.1">
    <property type="nucleotide sequence ID" value="NZ_JAGPYQ010000001.1"/>
</dbReference>
<dbReference type="SMART" id="SM00220">
    <property type="entry name" value="S_TKc"/>
    <property type="match status" value="1"/>
</dbReference>
<feature type="transmembrane region" description="Helical" evidence="7">
    <location>
        <begin position="642"/>
        <end position="664"/>
    </location>
</feature>
<dbReference type="GO" id="GO:0005524">
    <property type="term" value="F:ATP binding"/>
    <property type="evidence" value="ECO:0007669"/>
    <property type="project" value="UniProtKB-KW"/>
</dbReference>
<evidence type="ECO:0000256" key="4">
    <source>
        <dbReference type="ARBA" id="ARBA00022777"/>
    </source>
</evidence>
<dbReference type="Gene3D" id="1.10.510.10">
    <property type="entry name" value="Transferase(Phosphotransferase) domain 1"/>
    <property type="match status" value="1"/>
</dbReference>
<keyword evidence="1" id="KW-0723">Serine/threonine-protein kinase</keyword>
<feature type="compositionally biased region" description="Low complexity" evidence="6">
    <location>
        <begin position="1"/>
        <end position="11"/>
    </location>
</feature>
<feature type="region of interest" description="Disordered" evidence="6">
    <location>
        <begin position="788"/>
        <end position="838"/>
    </location>
</feature>
<keyword evidence="3" id="KW-0547">Nucleotide-binding</keyword>
<dbReference type="Pfam" id="PF00069">
    <property type="entry name" value="Pkinase"/>
    <property type="match status" value="1"/>
</dbReference>
<evidence type="ECO:0000313" key="10">
    <source>
        <dbReference type="Proteomes" id="UP000677413"/>
    </source>
</evidence>
<keyword evidence="10" id="KW-1185">Reference proteome</keyword>
<proteinExistence type="predicted"/>
<accession>A0A940XUN3</accession>
<dbReference type="InterPro" id="IPR000719">
    <property type="entry name" value="Prot_kinase_dom"/>
</dbReference>
<dbReference type="EMBL" id="JAGPYQ010000001">
    <property type="protein sequence ID" value="MBQ0847266.1"/>
    <property type="molecule type" value="Genomic_DNA"/>
</dbReference>
<dbReference type="PANTHER" id="PTHR24351">
    <property type="entry name" value="RIBOSOMAL PROTEIN S6 KINASE"/>
    <property type="match status" value="1"/>
</dbReference>
<name>A0A940XUN3_9ACTN</name>
<protein>
    <submittedName>
        <fullName evidence="9">Protein kinase</fullName>
    </submittedName>
</protein>